<comment type="caution">
    <text evidence="1">The sequence shown here is derived from an EMBL/GenBank/DDBJ whole genome shotgun (WGS) entry which is preliminary data.</text>
</comment>
<gene>
    <name evidence="1" type="ORF">J2Z40_000199</name>
</gene>
<organism evidence="1 2">
    <name type="scientific">Cytobacillus eiseniae</name>
    <dbReference type="NCBI Taxonomy" id="762947"/>
    <lineage>
        <taxon>Bacteria</taxon>
        <taxon>Bacillati</taxon>
        <taxon>Bacillota</taxon>
        <taxon>Bacilli</taxon>
        <taxon>Bacillales</taxon>
        <taxon>Bacillaceae</taxon>
        <taxon>Cytobacillus</taxon>
    </lineage>
</organism>
<evidence type="ECO:0000313" key="2">
    <source>
        <dbReference type="Proteomes" id="UP001519293"/>
    </source>
</evidence>
<sequence>MTRCHIEVKQTMDIEKLKKLINELKAKGINASLCKRPAIIQNQ</sequence>
<proteinExistence type="predicted"/>
<protein>
    <submittedName>
        <fullName evidence="1">Uncharacterized protein</fullName>
    </submittedName>
</protein>
<name>A0ABS4R9T9_9BACI</name>
<accession>A0ABS4R9T9</accession>
<dbReference type="EMBL" id="JAGIKZ010000001">
    <property type="protein sequence ID" value="MBP2239646.1"/>
    <property type="molecule type" value="Genomic_DNA"/>
</dbReference>
<dbReference type="Proteomes" id="UP001519293">
    <property type="component" value="Unassembled WGS sequence"/>
</dbReference>
<reference evidence="1 2" key="1">
    <citation type="submission" date="2021-03" db="EMBL/GenBank/DDBJ databases">
        <title>Genomic Encyclopedia of Type Strains, Phase IV (KMG-IV): sequencing the most valuable type-strain genomes for metagenomic binning, comparative biology and taxonomic classification.</title>
        <authorList>
            <person name="Goeker M."/>
        </authorList>
    </citation>
    <scope>NUCLEOTIDE SEQUENCE [LARGE SCALE GENOMIC DNA]</scope>
    <source>
        <strain evidence="1 2">DSM 26675</strain>
    </source>
</reference>
<evidence type="ECO:0000313" key="1">
    <source>
        <dbReference type="EMBL" id="MBP2239646.1"/>
    </source>
</evidence>
<dbReference type="RefSeq" id="WP_281064422.1">
    <property type="nucleotide sequence ID" value="NZ_JAGIKZ010000001.1"/>
</dbReference>
<keyword evidence="2" id="KW-1185">Reference proteome</keyword>